<evidence type="ECO:0000313" key="2">
    <source>
        <dbReference type="Proteomes" id="UP000224567"/>
    </source>
</evidence>
<dbReference type="PANTHER" id="PTHR48186:SF1">
    <property type="entry name" value="TPX2 C-TERMINAL DOMAIN-CONTAINING PROTEIN"/>
    <property type="match status" value="1"/>
</dbReference>
<keyword evidence="2" id="KW-1185">Reference proteome</keyword>
<sequence length="77" mass="9213">MSLNVSTKRVQVAPPMAKVTESVSYMKKFESRKRKYEERLAVQSEAKRRIVMVDFHRMLKPAKDPRAPKRCWDTRRF</sequence>
<comment type="caution">
    <text evidence="1">The sequence shown here is derived from an EMBL/GenBank/DDBJ whole genome shotgun (WGS) entry which is preliminary data.</text>
</comment>
<proteinExistence type="predicted"/>
<reference evidence="1 2" key="1">
    <citation type="journal article" date="2017" name="Genome Biol.">
        <title>New reference genome sequences of hot pepper reveal the massive evolution of plant disease-resistance genes by retroduplication.</title>
        <authorList>
            <person name="Kim S."/>
            <person name="Park J."/>
            <person name="Yeom S.I."/>
            <person name="Kim Y.M."/>
            <person name="Seo E."/>
            <person name="Kim K.T."/>
            <person name="Kim M.S."/>
            <person name="Lee J.M."/>
            <person name="Cheong K."/>
            <person name="Shin H.S."/>
            <person name="Kim S.B."/>
            <person name="Han K."/>
            <person name="Lee J."/>
            <person name="Park M."/>
            <person name="Lee H.A."/>
            <person name="Lee H.Y."/>
            <person name="Lee Y."/>
            <person name="Oh S."/>
            <person name="Lee J.H."/>
            <person name="Choi E."/>
            <person name="Choi E."/>
            <person name="Lee S.E."/>
            <person name="Jeon J."/>
            <person name="Kim H."/>
            <person name="Choi G."/>
            <person name="Song H."/>
            <person name="Lee J."/>
            <person name="Lee S.C."/>
            <person name="Kwon J.K."/>
            <person name="Lee H.Y."/>
            <person name="Koo N."/>
            <person name="Hong Y."/>
            <person name="Kim R.W."/>
            <person name="Kang W.H."/>
            <person name="Huh J.H."/>
            <person name="Kang B.C."/>
            <person name="Yang T.J."/>
            <person name="Lee Y.H."/>
            <person name="Bennetzen J.L."/>
            <person name="Choi D."/>
        </authorList>
    </citation>
    <scope>NUCLEOTIDE SEQUENCE [LARGE SCALE GENOMIC DNA]</scope>
    <source>
        <strain evidence="2">cv. PBC81</strain>
    </source>
</reference>
<dbReference type="Proteomes" id="UP000224567">
    <property type="component" value="Unassembled WGS sequence"/>
</dbReference>
<dbReference type="EMBL" id="MLFT02000001">
    <property type="protein sequence ID" value="PHT60178.1"/>
    <property type="molecule type" value="Genomic_DNA"/>
</dbReference>
<dbReference type="OrthoDB" id="1306268at2759"/>
<gene>
    <name evidence="1" type="ORF">CQW23_02541</name>
</gene>
<evidence type="ECO:0000313" key="1">
    <source>
        <dbReference type="EMBL" id="PHT60178.1"/>
    </source>
</evidence>
<reference evidence="2" key="2">
    <citation type="journal article" date="2017" name="J. Anim. Genet.">
        <title>Multiple reference genome sequences of hot pepper reveal the massive evolution of plant disease resistance genes by retroduplication.</title>
        <authorList>
            <person name="Kim S."/>
            <person name="Park J."/>
            <person name="Yeom S.-I."/>
            <person name="Kim Y.-M."/>
            <person name="Seo E."/>
            <person name="Kim K.-T."/>
            <person name="Kim M.-S."/>
            <person name="Lee J.M."/>
            <person name="Cheong K."/>
            <person name="Shin H.-S."/>
            <person name="Kim S.-B."/>
            <person name="Han K."/>
            <person name="Lee J."/>
            <person name="Park M."/>
            <person name="Lee H.-A."/>
            <person name="Lee H.-Y."/>
            <person name="Lee Y."/>
            <person name="Oh S."/>
            <person name="Lee J.H."/>
            <person name="Choi E."/>
            <person name="Choi E."/>
            <person name="Lee S.E."/>
            <person name="Jeon J."/>
            <person name="Kim H."/>
            <person name="Choi G."/>
            <person name="Song H."/>
            <person name="Lee J."/>
            <person name="Lee S.-C."/>
            <person name="Kwon J.-K."/>
            <person name="Lee H.-Y."/>
            <person name="Koo N."/>
            <person name="Hong Y."/>
            <person name="Kim R.W."/>
            <person name="Kang W.-H."/>
            <person name="Huh J.H."/>
            <person name="Kang B.-C."/>
            <person name="Yang T.-J."/>
            <person name="Lee Y.-H."/>
            <person name="Bennetzen J.L."/>
            <person name="Choi D."/>
        </authorList>
    </citation>
    <scope>NUCLEOTIDE SEQUENCE [LARGE SCALE GENOMIC DNA]</scope>
    <source>
        <strain evidence="2">cv. PBC81</strain>
    </source>
</reference>
<protein>
    <submittedName>
        <fullName evidence="1">Uncharacterized protein</fullName>
    </submittedName>
</protein>
<accession>A0A2G2XRS3</accession>
<organism evidence="1 2">
    <name type="scientific">Capsicum baccatum</name>
    <name type="common">Peruvian pepper</name>
    <dbReference type="NCBI Taxonomy" id="33114"/>
    <lineage>
        <taxon>Eukaryota</taxon>
        <taxon>Viridiplantae</taxon>
        <taxon>Streptophyta</taxon>
        <taxon>Embryophyta</taxon>
        <taxon>Tracheophyta</taxon>
        <taxon>Spermatophyta</taxon>
        <taxon>Magnoliopsida</taxon>
        <taxon>eudicotyledons</taxon>
        <taxon>Gunneridae</taxon>
        <taxon>Pentapetalae</taxon>
        <taxon>asterids</taxon>
        <taxon>lamiids</taxon>
        <taxon>Solanales</taxon>
        <taxon>Solanaceae</taxon>
        <taxon>Solanoideae</taxon>
        <taxon>Capsiceae</taxon>
        <taxon>Capsicum</taxon>
    </lineage>
</organism>
<dbReference type="PANTHER" id="PTHR48186">
    <property type="entry name" value="NB-ARC DOMAIN-CONTAINING PROTEIN"/>
    <property type="match status" value="1"/>
</dbReference>
<dbReference type="AlphaFoldDB" id="A0A2G2XRS3"/>
<name>A0A2G2XRS3_CAPBA</name>